<dbReference type="Proteomes" id="UP000252085">
    <property type="component" value="Unassembled WGS sequence"/>
</dbReference>
<evidence type="ECO:0000313" key="1">
    <source>
        <dbReference type="EMBL" id="RCJ31237.1"/>
    </source>
</evidence>
<reference evidence="1 2" key="1">
    <citation type="submission" date="2016-04" db="EMBL/GenBank/DDBJ databases">
        <authorList>
            <person name="Evans L.H."/>
            <person name="Alamgir A."/>
            <person name="Owens N."/>
            <person name="Weber N.D."/>
            <person name="Virtaneva K."/>
            <person name="Barbian K."/>
            <person name="Babar A."/>
            <person name="Rosenke K."/>
        </authorList>
    </citation>
    <scope>NUCLEOTIDE SEQUENCE [LARGE SCALE GENOMIC DNA]</scope>
    <source>
        <strain evidence="1">NIES-2108</strain>
    </source>
</reference>
<accession>A0A367R450</accession>
<dbReference type="AlphaFoldDB" id="A0A367R450"/>
<organism evidence="1 2">
    <name type="scientific">Nostoc punctiforme NIES-2108</name>
    <dbReference type="NCBI Taxonomy" id="1356359"/>
    <lineage>
        <taxon>Bacteria</taxon>
        <taxon>Bacillati</taxon>
        <taxon>Cyanobacteriota</taxon>
        <taxon>Cyanophyceae</taxon>
        <taxon>Nostocales</taxon>
        <taxon>Nostocaceae</taxon>
        <taxon>Nostoc</taxon>
    </lineage>
</organism>
<sequence>MAEKRHLEKCAEIESNKTRIIAPGGGRKPEISSKEGICLCLIYLRQKPIFEILGLLFDVSNRTYATGTNSGQGCALPHDNLNQTKHIRILGRFNC</sequence>
<name>A0A367R450_NOSPU</name>
<protein>
    <recommendedName>
        <fullName evidence="3">Transposase Helix-turn-helix domain-containing protein</fullName>
    </recommendedName>
</protein>
<comment type="caution">
    <text evidence="1">The sequence shown here is derived from an EMBL/GenBank/DDBJ whole genome shotgun (WGS) entry which is preliminary data.</text>
</comment>
<evidence type="ECO:0000313" key="2">
    <source>
        <dbReference type="Proteomes" id="UP000252085"/>
    </source>
</evidence>
<evidence type="ECO:0008006" key="3">
    <source>
        <dbReference type="Google" id="ProtNLM"/>
    </source>
</evidence>
<gene>
    <name evidence="1" type="ORF">A6769_31255</name>
</gene>
<proteinExistence type="predicted"/>
<dbReference type="EMBL" id="LXQE01000177">
    <property type="protein sequence ID" value="RCJ31237.1"/>
    <property type="molecule type" value="Genomic_DNA"/>
</dbReference>